<dbReference type="Pfam" id="PF07686">
    <property type="entry name" value="V-set"/>
    <property type="match status" value="1"/>
</dbReference>
<evidence type="ECO:0000313" key="9">
    <source>
        <dbReference type="RefSeq" id="XP_020668175.2"/>
    </source>
</evidence>
<keyword evidence="8" id="KW-1185">Reference proteome</keyword>
<feature type="region of interest" description="Disordered" evidence="4">
    <location>
        <begin position="232"/>
        <end position="264"/>
    </location>
</feature>
<evidence type="ECO:0000256" key="2">
    <source>
        <dbReference type="ARBA" id="ARBA00023180"/>
    </source>
</evidence>
<gene>
    <name evidence="9" type="primary">LOC110089438</name>
</gene>
<organism evidence="8 9">
    <name type="scientific">Pogona vitticeps</name>
    <name type="common">central bearded dragon</name>
    <dbReference type="NCBI Taxonomy" id="103695"/>
    <lineage>
        <taxon>Eukaryota</taxon>
        <taxon>Metazoa</taxon>
        <taxon>Chordata</taxon>
        <taxon>Craniata</taxon>
        <taxon>Vertebrata</taxon>
        <taxon>Euteleostomi</taxon>
        <taxon>Lepidosauria</taxon>
        <taxon>Squamata</taxon>
        <taxon>Bifurcata</taxon>
        <taxon>Unidentata</taxon>
        <taxon>Episquamata</taxon>
        <taxon>Toxicofera</taxon>
        <taxon>Iguania</taxon>
        <taxon>Acrodonta</taxon>
        <taxon>Agamidae</taxon>
        <taxon>Amphibolurinae</taxon>
        <taxon>Pogona</taxon>
    </lineage>
</organism>
<accession>A0A6J0V9I5</accession>
<feature type="domain" description="Immunoglobulin V-set" evidence="7">
    <location>
        <begin position="46"/>
        <end position="140"/>
    </location>
</feature>
<dbReference type="KEGG" id="pvt:110089438"/>
<dbReference type="Proteomes" id="UP001652642">
    <property type="component" value="Chromosome 9"/>
</dbReference>
<keyword evidence="5" id="KW-1133">Transmembrane helix</keyword>
<dbReference type="GeneID" id="110089438"/>
<dbReference type="PANTHER" id="PTHR44427">
    <property type="entry name" value="CARCINOEMBRYONIC ANTIGEN-RELATED CELL ADHESION MOLECULE 19"/>
    <property type="match status" value="1"/>
</dbReference>
<dbReference type="InterPro" id="IPR036179">
    <property type="entry name" value="Ig-like_dom_sf"/>
</dbReference>
<keyword evidence="2" id="KW-0325">Glycoprotein</keyword>
<dbReference type="InterPro" id="IPR050831">
    <property type="entry name" value="CEA_cell_adhesion"/>
</dbReference>
<dbReference type="OrthoDB" id="9048100at2759"/>
<feature type="compositionally biased region" description="Pro residues" evidence="4">
    <location>
        <begin position="244"/>
        <end position="256"/>
    </location>
</feature>
<keyword evidence="5" id="KW-0472">Membrane</keyword>
<evidence type="ECO:0000256" key="4">
    <source>
        <dbReference type="SAM" id="MobiDB-lite"/>
    </source>
</evidence>
<keyword evidence="5" id="KW-0812">Transmembrane</keyword>
<evidence type="ECO:0000256" key="3">
    <source>
        <dbReference type="ARBA" id="ARBA00038222"/>
    </source>
</evidence>
<comment type="similarity">
    <text evidence="3">Belongs to the immunoglobulin superfamily. CEA family.</text>
</comment>
<dbReference type="InterPro" id="IPR013106">
    <property type="entry name" value="Ig_V-set"/>
</dbReference>
<evidence type="ECO:0000313" key="8">
    <source>
        <dbReference type="Proteomes" id="UP001652642"/>
    </source>
</evidence>
<evidence type="ECO:0000256" key="1">
    <source>
        <dbReference type="ARBA" id="ARBA00022729"/>
    </source>
</evidence>
<protein>
    <submittedName>
        <fullName evidence="9">Cell adhesion molecule CEACAM19</fullName>
    </submittedName>
</protein>
<feature type="transmembrane region" description="Helical" evidence="5">
    <location>
        <begin position="168"/>
        <end position="192"/>
    </location>
</feature>
<evidence type="ECO:0000256" key="5">
    <source>
        <dbReference type="SAM" id="Phobius"/>
    </source>
</evidence>
<reference evidence="9" key="1">
    <citation type="submission" date="2025-08" db="UniProtKB">
        <authorList>
            <consortium name="RefSeq"/>
        </authorList>
    </citation>
    <scope>IDENTIFICATION</scope>
</reference>
<keyword evidence="1 6" id="KW-0732">Signal</keyword>
<dbReference type="PANTHER" id="PTHR44427:SF21">
    <property type="entry name" value="CEA CELL ADHESION MOLECULE 19"/>
    <property type="match status" value="1"/>
</dbReference>
<evidence type="ECO:0000259" key="7">
    <source>
        <dbReference type="Pfam" id="PF07686"/>
    </source>
</evidence>
<dbReference type="InParanoid" id="A0A6J0V9I5"/>
<feature type="chain" id="PRO_5047473073" evidence="6">
    <location>
        <begin position="31"/>
        <end position="282"/>
    </location>
</feature>
<dbReference type="SUPFAM" id="SSF48726">
    <property type="entry name" value="Immunoglobulin"/>
    <property type="match status" value="1"/>
</dbReference>
<dbReference type="RefSeq" id="XP_020668175.2">
    <property type="nucleotide sequence ID" value="XM_020812516.2"/>
</dbReference>
<sequence>MKGPTLPDLFWKSFLFAAVLLCLWIPPAAGTMGGLSVVSIPEIPMEGQNVTLSAENVTGTIREISWFRGPTTDGASRLFSYFPGNSRPQRNGNQNTQREFGFPNGSLLITGVQPRDAKQYTVLILLRPKGILRGALELQVAGSATTPQPTTPTTQMPSVKEQPRAPLMLGWIVAGVVVGILLAGALGAILVYRFVLYKTEPGPGVTGKLDPRGKKTLAPKHGDKEPIYEVMDSPVESPQTGGKEPPPILGPLPTLPGPGTNLDSNYMELLRRTESIYSEIKR</sequence>
<name>A0A6J0V9I5_9SAUR</name>
<feature type="signal peptide" evidence="6">
    <location>
        <begin position="1"/>
        <end position="30"/>
    </location>
</feature>
<evidence type="ECO:0000256" key="6">
    <source>
        <dbReference type="SAM" id="SignalP"/>
    </source>
</evidence>
<dbReference type="AlphaFoldDB" id="A0A6J0V9I5"/>
<dbReference type="InterPro" id="IPR013783">
    <property type="entry name" value="Ig-like_fold"/>
</dbReference>
<dbReference type="Gene3D" id="2.60.40.10">
    <property type="entry name" value="Immunoglobulins"/>
    <property type="match status" value="1"/>
</dbReference>
<proteinExistence type="inferred from homology"/>